<dbReference type="EMBL" id="JAMPKM010000031">
    <property type="protein sequence ID" value="MEP0820497.1"/>
    <property type="molecule type" value="Genomic_DNA"/>
</dbReference>
<dbReference type="Gene3D" id="1.10.287.1120">
    <property type="entry name" value="Bipartite methylase S protein"/>
    <property type="match status" value="1"/>
</dbReference>
<sequence>MSRAKTLNDVCELIVDCEHKTAPTQSTGYPSIRTPNIGRGQLILDNVNRVSEETYQAWTKRAIPQADDLILAREAPMGNVAIIPKNLKICLGQRTVLIRPNKRKVNPGYLCYLLLGDEVQGKILGISNGATVHHLNMKDIRNLELPELSSLSTQSKIADILSNYDRLIENNIRRIQILEEMARSLYNEWFVKFRFPGHEQTRLVISELGLIPERWKVEKLEN</sequence>
<comment type="caution">
    <text evidence="5">The sequence shown here is derived from an EMBL/GenBank/DDBJ whole genome shotgun (WGS) entry which is preliminary data.</text>
</comment>
<organism evidence="5 6">
    <name type="scientific">Trichocoleus desertorum GB2-A4</name>
    <dbReference type="NCBI Taxonomy" id="2933944"/>
    <lineage>
        <taxon>Bacteria</taxon>
        <taxon>Bacillati</taxon>
        <taxon>Cyanobacteriota</taxon>
        <taxon>Cyanophyceae</taxon>
        <taxon>Leptolyngbyales</taxon>
        <taxon>Trichocoleusaceae</taxon>
        <taxon>Trichocoleus</taxon>
    </lineage>
</organism>
<dbReference type="SUPFAM" id="SSF116734">
    <property type="entry name" value="DNA methylase specificity domain"/>
    <property type="match status" value="1"/>
</dbReference>
<dbReference type="Gene3D" id="3.90.220.20">
    <property type="entry name" value="DNA methylase specificity domains"/>
    <property type="match status" value="1"/>
</dbReference>
<keyword evidence="5" id="KW-0255">Endonuclease</keyword>
<evidence type="ECO:0000259" key="4">
    <source>
        <dbReference type="Pfam" id="PF01420"/>
    </source>
</evidence>
<dbReference type="PANTHER" id="PTHR30408">
    <property type="entry name" value="TYPE-1 RESTRICTION ENZYME ECOKI SPECIFICITY PROTEIN"/>
    <property type="match status" value="1"/>
</dbReference>
<gene>
    <name evidence="5" type="ORF">NC998_25715</name>
</gene>
<accession>A0ABV0JFD7</accession>
<comment type="similarity">
    <text evidence="1">Belongs to the type-I restriction system S methylase family.</text>
</comment>
<dbReference type="InterPro" id="IPR044946">
    <property type="entry name" value="Restrct_endonuc_typeI_TRD_sf"/>
</dbReference>
<keyword evidence="2" id="KW-0680">Restriction system</keyword>
<dbReference type="InterPro" id="IPR000055">
    <property type="entry name" value="Restrct_endonuc_typeI_TRD"/>
</dbReference>
<dbReference type="PANTHER" id="PTHR30408:SF13">
    <property type="entry name" value="TYPE I RESTRICTION ENZYME HINDI SPECIFICITY SUBUNIT"/>
    <property type="match status" value="1"/>
</dbReference>
<evidence type="ECO:0000256" key="1">
    <source>
        <dbReference type="ARBA" id="ARBA00010923"/>
    </source>
</evidence>
<dbReference type="Proteomes" id="UP001464891">
    <property type="component" value="Unassembled WGS sequence"/>
</dbReference>
<protein>
    <submittedName>
        <fullName evidence="5">Restriction endonuclease subunit S</fullName>
        <ecNumber evidence="5">3.1.21.-</ecNumber>
    </submittedName>
</protein>
<dbReference type="EC" id="3.1.21.-" evidence="5"/>
<evidence type="ECO:0000256" key="3">
    <source>
        <dbReference type="ARBA" id="ARBA00023125"/>
    </source>
</evidence>
<keyword evidence="6" id="KW-1185">Reference proteome</keyword>
<dbReference type="Pfam" id="PF01420">
    <property type="entry name" value="Methylase_S"/>
    <property type="match status" value="1"/>
</dbReference>
<feature type="domain" description="Type I restriction modification DNA specificity" evidence="4">
    <location>
        <begin position="5"/>
        <end position="176"/>
    </location>
</feature>
<dbReference type="GO" id="GO:0004519">
    <property type="term" value="F:endonuclease activity"/>
    <property type="evidence" value="ECO:0007669"/>
    <property type="project" value="UniProtKB-KW"/>
</dbReference>
<keyword evidence="5" id="KW-0378">Hydrolase</keyword>
<evidence type="ECO:0000313" key="6">
    <source>
        <dbReference type="Proteomes" id="UP001464891"/>
    </source>
</evidence>
<proteinExistence type="inferred from homology"/>
<dbReference type="RefSeq" id="WP_190441512.1">
    <property type="nucleotide sequence ID" value="NZ_JAMPKM010000031.1"/>
</dbReference>
<name>A0ABV0JFD7_9CYAN</name>
<reference evidence="5 6" key="1">
    <citation type="submission" date="2022-04" db="EMBL/GenBank/DDBJ databases">
        <title>Positive selection, recombination, and allopatry shape intraspecific diversity of widespread and dominant cyanobacteria.</title>
        <authorList>
            <person name="Wei J."/>
            <person name="Shu W."/>
            <person name="Hu C."/>
        </authorList>
    </citation>
    <scope>NUCLEOTIDE SEQUENCE [LARGE SCALE GENOMIC DNA]</scope>
    <source>
        <strain evidence="5 6">GB2-A4</strain>
    </source>
</reference>
<dbReference type="GO" id="GO:0016787">
    <property type="term" value="F:hydrolase activity"/>
    <property type="evidence" value="ECO:0007669"/>
    <property type="project" value="UniProtKB-KW"/>
</dbReference>
<keyword evidence="3" id="KW-0238">DNA-binding</keyword>
<evidence type="ECO:0000313" key="5">
    <source>
        <dbReference type="EMBL" id="MEP0820497.1"/>
    </source>
</evidence>
<dbReference type="CDD" id="cd17246">
    <property type="entry name" value="RMtype1_S_SonII-TRD2-CR2_like"/>
    <property type="match status" value="1"/>
</dbReference>
<dbReference type="InterPro" id="IPR052021">
    <property type="entry name" value="Type-I_RS_S_subunit"/>
</dbReference>
<keyword evidence="5" id="KW-0540">Nuclease</keyword>
<evidence type="ECO:0000256" key="2">
    <source>
        <dbReference type="ARBA" id="ARBA00022747"/>
    </source>
</evidence>